<dbReference type="InterPro" id="IPR036188">
    <property type="entry name" value="FAD/NAD-bd_sf"/>
</dbReference>
<reference evidence="7 8" key="1">
    <citation type="submission" date="2018-05" db="EMBL/GenBank/DDBJ databases">
        <title>Genetic diversity of glacier-inhabiting Cryobacterium bacteria in China and description of Cryobacterium mengkeensis sp. nov. and Arthrobacter glacialis sp. nov.</title>
        <authorList>
            <person name="Liu Q."/>
            <person name="Xin Y.-H."/>
        </authorList>
    </citation>
    <scope>NUCLEOTIDE SEQUENCE [LARGE SCALE GENOMIC DNA]</scope>
    <source>
        <strain evidence="7 8">B7</strain>
    </source>
</reference>
<dbReference type="Gene3D" id="3.50.50.60">
    <property type="entry name" value="FAD/NAD(P)-binding domain"/>
    <property type="match status" value="2"/>
</dbReference>
<evidence type="ECO:0000256" key="1">
    <source>
        <dbReference type="ARBA" id="ARBA00001974"/>
    </source>
</evidence>
<comment type="caution">
    <text evidence="7">The sequence shown here is derived from an EMBL/GenBank/DDBJ whole genome shotgun (WGS) entry which is preliminary data.</text>
</comment>
<evidence type="ECO:0000259" key="6">
    <source>
        <dbReference type="Pfam" id="PF14759"/>
    </source>
</evidence>
<keyword evidence="8" id="KW-1185">Reference proteome</keyword>
<evidence type="ECO:0000313" key="8">
    <source>
        <dbReference type="Proteomes" id="UP000247980"/>
    </source>
</evidence>
<dbReference type="Proteomes" id="UP000247980">
    <property type="component" value="Unassembled WGS sequence"/>
</dbReference>
<dbReference type="InterPro" id="IPR023753">
    <property type="entry name" value="FAD/NAD-binding_dom"/>
</dbReference>
<evidence type="ECO:0000259" key="5">
    <source>
        <dbReference type="Pfam" id="PF07992"/>
    </source>
</evidence>
<evidence type="ECO:0000313" key="7">
    <source>
        <dbReference type="EMBL" id="PYI39867.1"/>
    </source>
</evidence>
<dbReference type="InterPro" id="IPR016156">
    <property type="entry name" value="FAD/NAD-linked_Rdtase_dimer_sf"/>
</dbReference>
<evidence type="ECO:0000256" key="2">
    <source>
        <dbReference type="ARBA" id="ARBA00022630"/>
    </source>
</evidence>
<dbReference type="PANTHER" id="PTHR43557:SF2">
    <property type="entry name" value="RIESKE DOMAIN-CONTAINING PROTEIN-RELATED"/>
    <property type="match status" value="1"/>
</dbReference>
<keyword evidence="3" id="KW-0274">FAD</keyword>
<dbReference type="Gene3D" id="3.30.390.30">
    <property type="match status" value="1"/>
</dbReference>
<dbReference type="EMBL" id="QJVC01000002">
    <property type="protein sequence ID" value="PYI39867.1"/>
    <property type="molecule type" value="Genomic_DNA"/>
</dbReference>
<name>A0A2V5JI83_9MICC</name>
<keyword evidence="2" id="KW-0285">Flavoprotein</keyword>
<comment type="cofactor">
    <cofactor evidence="1">
        <name>FAD</name>
        <dbReference type="ChEBI" id="CHEBI:57692"/>
    </cofactor>
</comment>
<dbReference type="Pfam" id="PF14759">
    <property type="entry name" value="Reductase_C"/>
    <property type="match status" value="1"/>
</dbReference>
<dbReference type="SUPFAM" id="SSF51905">
    <property type="entry name" value="FAD/NAD(P)-binding domain"/>
    <property type="match status" value="1"/>
</dbReference>
<protein>
    <submittedName>
        <fullName evidence="7">FAD-dependent oxidoreductase</fullName>
    </submittedName>
</protein>
<dbReference type="GO" id="GO:0016651">
    <property type="term" value="F:oxidoreductase activity, acting on NAD(P)H"/>
    <property type="evidence" value="ECO:0007669"/>
    <property type="project" value="TreeGrafter"/>
</dbReference>
<dbReference type="InterPro" id="IPR028202">
    <property type="entry name" value="Reductase_C"/>
</dbReference>
<evidence type="ECO:0000256" key="4">
    <source>
        <dbReference type="ARBA" id="ARBA00023002"/>
    </source>
</evidence>
<accession>A0A2V5JI83</accession>
<keyword evidence="4" id="KW-0560">Oxidoreductase</keyword>
<dbReference type="RefSeq" id="WP_110484040.1">
    <property type="nucleotide sequence ID" value="NZ_QJVC01000002.1"/>
</dbReference>
<dbReference type="PANTHER" id="PTHR43557">
    <property type="entry name" value="APOPTOSIS-INDUCING FACTOR 1"/>
    <property type="match status" value="1"/>
</dbReference>
<proteinExistence type="predicted"/>
<feature type="domain" description="Reductase C-terminal" evidence="6">
    <location>
        <begin position="338"/>
        <end position="422"/>
    </location>
</feature>
<dbReference type="PRINTS" id="PR00411">
    <property type="entry name" value="PNDRDTASEI"/>
</dbReference>
<feature type="domain" description="FAD/NAD(P)-binding" evidence="5">
    <location>
        <begin position="21"/>
        <end position="319"/>
    </location>
</feature>
<dbReference type="GO" id="GO:0005737">
    <property type="term" value="C:cytoplasm"/>
    <property type="evidence" value="ECO:0007669"/>
    <property type="project" value="TreeGrafter"/>
</dbReference>
<dbReference type="Pfam" id="PF07992">
    <property type="entry name" value="Pyr_redox_2"/>
    <property type="match status" value="1"/>
</dbReference>
<evidence type="ECO:0000256" key="3">
    <source>
        <dbReference type="ARBA" id="ARBA00022827"/>
    </source>
</evidence>
<gene>
    <name evidence="7" type="ORF">CVS30_04195</name>
</gene>
<organism evidence="7 8">
    <name type="scientific">Arthrobacter psychrolactophilus</name>
    <dbReference type="NCBI Taxonomy" id="92442"/>
    <lineage>
        <taxon>Bacteria</taxon>
        <taxon>Bacillati</taxon>
        <taxon>Actinomycetota</taxon>
        <taxon>Actinomycetes</taxon>
        <taxon>Micrococcales</taxon>
        <taxon>Micrococcaceae</taxon>
        <taxon>Arthrobacter</taxon>
    </lineage>
</organism>
<dbReference type="SUPFAM" id="SSF55424">
    <property type="entry name" value="FAD/NAD-linked reductases, dimerisation (C-terminal) domain"/>
    <property type="match status" value="1"/>
</dbReference>
<dbReference type="InterPro" id="IPR050446">
    <property type="entry name" value="FAD-oxidoreductase/Apoptosis"/>
</dbReference>
<sequence>MNELFSASPVPSDTASSLPGIVIIGGGLTAATAAETLRKEGYAGTITVIAEEAEVPYQRPPLSKGFLAGQENEDALLPLPASWYPEHQVTLLTGMAATELHPDAHTITLADGTSLPYTKALIATGAAPRTIPLSGVDLEGVYTFRTKADSVALKAALSGGGKEVVLIGSGWIGMEIAATASELGNHVTLLGLEEVPLSAAIGSELGTVFMNRHKEAGVKFLLPASATEIQGRDGRVSQVLTTTGAVLPADIVIVAVGVVPNTALAQQAGLTINNGIEVTSGLASSSPDIFAAGDVANAMHPVTGMRTRSEHWANAIASGKVAARSMVGRDAVLDDIPYFYTDQFDLGMEYSGYGALTKDAELVIRGSLEQREFIAFWVLDGRVVAGMNVNVWDVQDAIKELISSGRKVDTLTLADPQTPLEAI</sequence>
<dbReference type="OrthoDB" id="1145at2"/>
<dbReference type="PRINTS" id="PR00368">
    <property type="entry name" value="FADPNR"/>
</dbReference>
<dbReference type="AlphaFoldDB" id="A0A2V5JI83"/>